<feature type="domain" description="Cyclic nucleotide-binding" evidence="1">
    <location>
        <begin position="16"/>
        <end position="61"/>
    </location>
</feature>
<gene>
    <name evidence="2" type="ORF">KP78_33480</name>
</gene>
<evidence type="ECO:0000259" key="1">
    <source>
        <dbReference type="PROSITE" id="PS50042"/>
    </source>
</evidence>
<reference evidence="2 3" key="1">
    <citation type="submission" date="2015-01" db="EMBL/GenBank/DDBJ databases">
        <title>Genome sequencing of Jeotgalibacillus soli.</title>
        <authorList>
            <person name="Goh K.M."/>
            <person name="Chan K.-G."/>
            <person name="Yaakop A.S."/>
            <person name="Ee R."/>
            <person name="Gan H.M."/>
            <person name="Chan C.S."/>
        </authorList>
    </citation>
    <scope>NUCLEOTIDE SEQUENCE [LARGE SCALE GENOMIC DNA]</scope>
    <source>
        <strain evidence="2 3">P9</strain>
    </source>
</reference>
<dbReference type="InterPro" id="IPR000595">
    <property type="entry name" value="cNMP-bd_dom"/>
</dbReference>
<comment type="caution">
    <text evidence="2">The sequence shown here is derived from an EMBL/GenBank/DDBJ whole genome shotgun (WGS) entry which is preliminary data.</text>
</comment>
<accession>A0A0C2RRK3</accession>
<evidence type="ECO:0000313" key="2">
    <source>
        <dbReference type="EMBL" id="KIL44384.1"/>
    </source>
</evidence>
<evidence type="ECO:0000313" key="3">
    <source>
        <dbReference type="Proteomes" id="UP000031938"/>
    </source>
</evidence>
<dbReference type="Proteomes" id="UP000031938">
    <property type="component" value="Unassembled WGS sequence"/>
</dbReference>
<sequence length="61" mass="7057">MKELSIHLYMLNDADGDEIYSFQNGEVTVRRSSEEPTRLVLRVNLHGHSYSPVAFVYNDNK</sequence>
<keyword evidence="3" id="KW-1185">Reference proteome</keyword>
<dbReference type="STRING" id="889306.KP78_33480"/>
<protein>
    <recommendedName>
        <fullName evidence="1">Cyclic nucleotide-binding domain-containing protein</fullName>
    </recommendedName>
</protein>
<name>A0A0C2RRK3_9BACL</name>
<dbReference type="PROSITE" id="PS50042">
    <property type="entry name" value="CNMP_BINDING_3"/>
    <property type="match status" value="1"/>
</dbReference>
<dbReference type="AlphaFoldDB" id="A0A0C2RRK3"/>
<dbReference type="EMBL" id="JXRP01000019">
    <property type="protein sequence ID" value="KIL44384.1"/>
    <property type="molecule type" value="Genomic_DNA"/>
</dbReference>
<dbReference type="PATRIC" id="fig|889306.3.peg.3365"/>
<proteinExistence type="predicted"/>
<organism evidence="2 3">
    <name type="scientific">Jeotgalibacillus soli</name>
    <dbReference type="NCBI Taxonomy" id="889306"/>
    <lineage>
        <taxon>Bacteria</taxon>
        <taxon>Bacillati</taxon>
        <taxon>Bacillota</taxon>
        <taxon>Bacilli</taxon>
        <taxon>Bacillales</taxon>
        <taxon>Caryophanaceae</taxon>
        <taxon>Jeotgalibacillus</taxon>
    </lineage>
</organism>